<evidence type="ECO:0000313" key="2">
    <source>
        <dbReference type="Proteomes" id="UP001055114"/>
    </source>
</evidence>
<dbReference type="AlphaFoldDB" id="A0AA37K2W1"/>
<accession>A0AA37K2W1</accession>
<dbReference type="Proteomes" id="UP001055114">
    <property type="component" value="Unassembled WGS sequence"/>
</dbReference>
<dbReference type="RefSeq" id="WP_195489176.1">
    <property type="nucleotide sequence ID" value="NZ_BQNZ01000001.1"/>
</dbReference>
<proteinExistence type="predicted"/>
<sequence length="182" mass="20953">MRKILYRELKKRLSRLLLADGGDIVLVSEERIKQMVEAGETPDYAIKHFGLWNRQVEFIEEEAHFPMPAVFIEFGRLAWRHQQGGLQDADLTVGLHVLTIALPEGYDGEEFHLDLLDKINRCLHGFTGEYWGSFKRSASIPCHDHEEILDDTEVYQTLLYDDSAVKKLVKHPVPPDVAIRTK</sequence>
<evidence type="ECO:0000313" key="1">
    <source>
        <dbReference type="EMBL" id="GKH70217.1"/>
    </source>
</evidence>
<comment type="caution">
    <text evidence="1">The sequence shown here is derived from an EMBL/GenBank/DDBJ whole genome shotgun (WGS) entry which is preliminary data.</text>
</comment>
<reference evidence="1" key="1">
    <citation type="submission" date="2022-01" db="EMBL/GenBank/DDBJ databases">
        <title>Novel bile acid biosynthetic pathways are enriched in the microbiome of centenarians.</title>
        <authorList>
            <person name="Sato Y."/>
            <person name="Atarashi K."/>
            <person name="Plichta R.D."/>
            <person name="Arai Y."/>
            <person name="Sasajima S."/>
            <person name="Kearney M.S."/>
            <person name="Suda W."/>
            <person name="Takeshita K."/>
            <person name="Sasaki T."/>
            <person name="Okamoto S."/>
            <person name="Skelly N.A."/>
            <person name="Okamura Y."/>
            <person name="Vlamakis H."/>
            <person name="Li Y."/>
            <person name="Tanoue T."/>
            <person name="Takei H."/>
            <person name="Nittono H."/>
            <person name="Narushima S."/>
            <person name="Irie J."/>
            <person name="Itoh H."/>
            <person name="Moriya K."/>
            <person name="Sugiura Y."/>
            <person name="Suematsu M."/>
            <person name="Moritoki N."/>
            <person name="Shibata S."/>
            <person name="Littman R.D."/>
            <person name="Fischbach A.M."/>
            <person name="Uwamino Y."/>
            <person name="Inoue T."/>
            <person name="Honda A."/>
            <person name="Hattori M."/>
            <person name="Murai T."/>
            <person name="Xavier J.R."/>
            <person name="Hirose N."/>
            <person name="Honda K."/>
        </authorList>
    </citation>
    <scope>NUCLEOTIDE SEQUENCE</scope>
    <source>
        <strain evidence="1">CE91-St3</strain>
    </source>
</reference>
<dbReference type="EMBL" id="BQNZ01000001">
    <property type="protein sequence ID" value="GKH70217.1"/>
    <property type="molecule type" value="Genomic_DNA"/>
</dbReference>
<organism evidence="1 2">
    <name type="scientific">Parabacteroides merdae</name>
    <dbReference type="NCBI Taxonomy" id="46503"/>
    <lineage>
        <taxon>Bacteria</taxon>
        <taxon>Pseudomonadati</taxon>
        <taxon>Bacteroidota</taxon>
        <taxon>Bacteroidia</taxon>
        <taxon>Bacteroidales</taxon>
        <taxon>Tannerellaceae</taxon>
        <taxon>Parabacteroides</taxon>
    </lineage>
</organism>
<name>A0AA37K2W1_9BACT</name>
<protein>
    <submittedName>
        <fullName evidence="1">Uncharacterized protein</fullName>
    </submittedName>
</protein>
<gene>
    <name evidence="1" type="ORF">CE91St3_00800</name>
</gene>